<feature type="non-terminal residue" evidence="2">
    <location>
        <position position="1"/>
    </location>
</feature>
<feature type="non-terminal residue" evidence="2">
    <location>
        <position position="202"/>
    </location>
</feature>
<proteinExistence type="predicted"/>
<dbReference type="OrthoDB" id="6219513at2759"/>
<organism evidence="2 3">
    <name type="scientific">Ceuthmochares aereus</name>
    <dbReference type="NCBI Taxonomy" id="1961834"/>
    <lineage>
        <taxon>Eukaryota</taxon>
        <taxon>Metazoa</taxon>
        <taxon>Chordata</taxon>
        <taxon>Craniata</taxon>
        <taxon>Vertebrata</taxon>
        <taxon>Euteleostomi</taxon>
        <taxon>Archelosauria</taxon>
        <taxon>Archosauria</taxon>
        <taxon>Dinosauria</taxon>
        <taxon>Saurischia</taxon>
        <taxon>Theropoda</taxon>
        <taxon>Coelurosauria</taxon>
        <taxon>Aves</taxon>
        <taxon>Neognathae</taxon>
        <taxon>Neoaves</taxon>
        <taxon>Otidimorphae</taxon>
        <taxon>Cuculiformes</taxon>
        <taxon>Cuculidae</taxon>
        <taxon>Ceuthmochares</taxon>
    </lineage>
</organism>
<dbReference type="InterPro" id="IPR036941">
    <property type="entry name" value="Rcpt_L-dom_sf"/>
</dbReference>
<dbReference type="SUPFAM" id="SSF52058">
    <property type="entry name" value="L domain-like"/>
    <property type="match status" value="1"/>
</dbReference>
<dbReference type="Gene3D" id="3.80.20.20">
    <property type="entry name" value="Receptor L-domain"/>
    <property type="match status" value="1"/>
</dbReference>
<dbReference type="CDD" id="cd00064">
    <property type="entry name" value="FU"/>
    <property type="match status" value="1"/>
</dbReference>
<feature type="domain" description="Receptor L-domain" evidence="1">
    <location>
        <begin position="28"/>
        <end position="164"/>
    </location>
</feature>
<keyword evidence="2" id="KW-0808">Transferase</keyword>
<protein>
    <submittedName>
        <fullName evidence="2">ERBB3 kinase</fullName>
    </submittedName>
</protein>
<dbReference type="EMBL" id="VWPQ01015979">
    <property type="protein sequence ID" value="NXY51615.1"/>
    <property type="molecule type" value="Genomic_DNA"/>
</dbReference>
<evidence type="ECO:0000313" key="3">
    <source>
        <dbReference type="Proteomes" id="UP000519239"/>
    </source>
</evidence>
<keyword evidence="2" id="KW-0418">Kinase</keyword>
<dbReference type="InterPro" id="IPR006212">
    <property type="entry name" value="Furin_repeat"/>
</dbReference>
<name>A0A7L4KGY5_9AVES</name>
<gene>
    <name evidence="2" type="primary">Erbb3_2</name>
    <name evidence="2" type="ORF">CEUAER_R02291</name>
</gene>
<dbReference type="Pfam" id="PF01030">
    <property type="entry name" value="Recep_L_domain"/>
    <property type="match status" value="1"/>
</dbReference>
<dbReference type="Proteomes" id="UP000519239">
    <property type="component" value="Unassembled WGS sequence"/>
</dbReference>
<accession>A0A7L4KGY5</accession>
<comment type="caution">
    <text evidence="2">The sequence shown here is derived from an EMBL/GenBank/DDBJ whole genome shotgun (WGS) entry which is preliminary data.</text>
</comment>
<evidence type="ECO:0000313" key="2">
    <source>
        <dbReference type="EMBL" id="NXY51615.1"/>
    </source>
</evidence>
<keyword evidence="3" id="KW-1185">Reference proteome</keyword>
<reference evidence="2 3" key="1">
    <citation type="submission" date="2019-09" db="EMBL/GenBank/DDBJ databases">
        <title>Bird 10,000 Genomes (B10K) Project - Family phase.</title>
        <authorList>
            <person name="Zhang G."/>
        </authorList>
    </citation>
    <scope>NUCLEOTIDE SEQUENCE [LARGE SCALE GENOMIC DNA]</scope>
    <source>
        <strain evidence="2">B10K-CU-031-02</strain>
        <tissue evidence="2">Muscle</tissue>
    </source>
</reference>
<dbReference type="InterPro" id="IPR000494">
    <property type="entry name" value="Rcpt_L-dom"/>
</dbReference>
<dbReference type="GO" id="GO:0016301">
    <property type="term" value="F:kinase activity"/>
    <property type="evidence" value="ECO:0007669"/>
    <property type="project" value="UniProtKB-KW"/>
</dbReference>
<sequence length="202" mass="22310">VCAGTLNGLSVTGDAQHQYQTLHKMYNNCEIVMGNLEIVLIDHTQDLSFLQVSSGGHWDMGGQSGGHRADPSHCPQTIREVTGYILIAMNVFASLPLQNLRVIRGTQFYEEKYALFVLLNYNPNTTHALRQLGFNQLTEILAGGVYIEKNAQLCHVDTVEWQDIMRDPRLEPMVGDNGKACPPCHESCGGHCWGPGPGDCQK</sequence>
<dbReference type="AlphaFoldDB" id="A0A7L4KGY5"/>
<evidence type="ECO:0000259" key="1">
    <source>
        <dbReference type="Pfam" id="PF01030"/>
    </source>
</evidence>